<protein>
    <submittedName>
        <fullName evidence="1">FMN phosphatase YigB (HAD superfamily)</fullName>
    </submittedName>
</protein>
<comment type="caution">
    <text evidence="1">The sequence shown here is derived from an EMBL/GenBank/DDBJ whole genome shotgun (WGS) entry which is preliminary data.</text>
</comment>
<gene>
    <name evidence="1" type="ORF">GGQ97_000852</name>
</gene>
<reference evidence="1 2" key="1">
    <citation type="submission" date="2020-03" db="EMBL/GenBank/DDBJ databases">
        <title>Genomic Encyclopedia of Type Strains, Phase IV (KMG-IV): sequencing the most valuable type-strain genomes for metagenomic binning, comparative biology and taxonomic classification.</title>
        <authorList>
            <person name="Goeker M."/>
        </authorList>
    </citation>
    <scope>NUCLEOTIDE SEQUENCE [LARGE SCALE GENOMIC DNA]</scope>
    <source>
        <strain evidence="1 2">DSM 16846</strain>
    </source>
</reference>
<dbReference type="AlphaFoldDB" id="A0A7X5Y4J8"/>
<sequence length="74" mass="7906">MSRALFLKLTEAEVIAKCDSAKVGISALETLPAGGVRLVCMSNDGAATMTRKLKTSLISDTSKRAPFRPLHSRS</sequence>
<proteinExistence type="predicted"/>
<dbReference type="Proteomes" id="UP000558192">
    <property type="component" value="Unassembled WGS sequence"/>
</dbReference>
<name>A0A7X5Y4J8_9SPHN</name>
<keyword evidence="2" id="KW-1185">Reference proteome</keyword>
<accession>A0A7X5Y4J8</accession>
<organism evidence="1 2">
    <name type="scientific">Sphingomonas kaistensis</name>
    <dbReference type="NCBI Taxonomy" id="298708"/>
    <lineage>
        <taxon>Bacteria</taxon>
        <taxon>Pseudomonadati</taxon>
        <taxon>Pseudomonadota</taxon>
        <taxon>Alphaproteobacteria</taxon>
        <taxon>Sphingomonadales</taxon>
        <taxon>Sphingomonadaceae</taxon>
        <taxon>Sphingomonas</taxon>
    </lineage>
</organism>
<evidence type="ECO:0000313" key="2">
    <source>
        <dbReference type="Proteomes" id="UP000558192"/>
    </source>
</evidence>
<dbReference type="RefSeq" id="WP_168067801.1">
    <property type="nucleotide sequence ID" value="NZ_JAATJC010000001.1"/>
</dbReference>
<dbReference type="EMBL" id="JAATJC010000001">
    <property type="protein sequence ID" value="NJC05059.1"/>
    <property type="molecule type" value="Genomic_DNA"/>
</dbReference>
<evidence type="ECO:0000313" key="1">
    <source>
        <dbReference type="EMBL" id="NJC05059.1"/>
    </source>
</evidence>